<reference evidence="2" key="1">
    <citation type="submission" date="2023-10" db="EMBL/GenBank/DDBJ databases">
        <title>Genome assemblies of two species of porcelain crab, Petrolisthes cinctipes and Petrolisthes manimaculis (Anomura: Porcellanidae).</title>
        <authorList>
            <person name="Angst P."/>
        </authorList>
    </citation>
    <scope>NUCLEOTIDE SEQUENCE</scope>
    <source>
        <strain evidence="2">PB745_01</strain>
        <tissue evidence="2">Gill</tissue>
    </source>
</reference>
<protein>
    <submittedName>
        <fullName evidence="2">Uncharacterized protein</fullName>
    </submittedName>
</protein>
<proteinExistence type="predicted"/>
<gene>
    <name evidence="2" type="ORF">Pcinc_028312</name>
</gene>
<dbReference type="EMBL" id="JAWQEG010003458">
    <property type="protein sequence ID" value="KAK3866131.1"/>
    <property type="molecule type" value="Genomic_DNA"/>
</dbReference>
<dbReference type="AlphaFoldDB" id="A0AAE1F355"/>
<feature type="compositionally biased region" description="Basic and acidic residues" evidence="1">
    <location>
        <begin position="30"/>
        <end position="40"/>
    </location>
</feature>
<evidence type="ECO:0000313" key="3">
    <source>
        <dbReference type="Proteomes" id="UP001286313"/>
    </source>
</evidence>
<evidence type="ECO:0000256" key="1">
    <source>
        <dbReference type="SAM" id="MobiDB-lite"/>
    </source>
</evidence>
<name>A0AAE1F355_PETCI</name>
<feature type="region of interest" description="Disordered" evidence="1">
    <location>
        <begin position="1"/>
        <end position="77"/>
    </location>
</feature>
<sequence length="98" mass="10721">MEERGEERKEREELGGIRGGRGSGRKGGRGKGERETDRQAGRQAGRKGSKMYGREAQLNEGQEQESEGRVGKRGKEGYCEGKQEGLVALKGTGGCCFW</sequence>
<dbReference type="Proteomes" id="UP001286313">
    <property type="component" value="Unassembled WGS sequence"/>
</dbReference>
<feature type="compositionally biased region" description="Basic and acidic residues" evidence="1">
    <location>
        <begin position="1"/>
        <end position="15"/>
    </location>
</feature>
<comment type="caution">
    <text evidence="2">The sequence shown here is derived from an EMBL/GenBank/DDBJ whole genome shotgun (WGS) entry which is preliminary data.</text>
</comment>
<accession>A0AAE1F355</accession>
<keyword evidence="3" id="KW-1185">Reference proteome</keyword>
<organism evidence="2 3">
    <name type="scientific">Petrolisthes cinctipes</name>
    <name type="common">Flat porcelain crab</name>
    <dbReference type="NCBI Taxonomy" id="88211"/>
    <lineage>
        <taxon>Eukaryota</taxon>
        <taxon>Metazoa</taxon>
        <taxon>Ecdysozoa</taxon>
        <taxon>Arthropoda</taxon>
        <taxon>Crustacea</taxon>
        <taxon>Multicrustacea</taxon>
        <taxon>Malacostraca</taxon>
        <taxon>Eumalacostraca</taxon>
        <taxon>Eucarida</taxon>
        <taxon>Decapoda</taxon>
        <taxon>Pleocyemata</taxon>
        <taxon>Anomura</taxon>
        <taxon>Galatheoidea</taxon>
        <taxon>Porcellanidae</taxon>
        <taxon>Petrolisthes</taxon>
    </lineage>
</organism>
<feature type="compositionally biased region" description="Basic and acidic residues" evidence="1">
    <location>
        <begin position="66"/>
        <end position="77"/>
    </location>
</feature>
<evidence type="ECO:0000313" key="2">
    <source>
        <dbReference type="EMBL" id="KAK3866131.1"/>
    </source>
</evidence>